<organism evidence="1">
    <name type="scientific">Arundo donax</name>
    <name type="common">Giant reed</name>
    <name type="synonym">Donax arundinaceus</name>
    <dbReference type="NCBI Taxonomy" id="35708"/>
    <lineage>
        <taxon>Eukaryota</taxon>
        <taxon>Viridiplantae</taxon>
        <taxon>Streptophyta</taxon>
        <taxon>Embryophyta</taxon>
        <taxon>Tracheophyta</taxon>
        <taxon>Spermatophyta</taxon>
        <taxon>Magnoliopsida</taxon>
        <taxon>Liliopsida</taxon>
        <taxon>Poales</taxon>
        <taxon>Poaceae</taxon>
        <taxon>PACMAD clade</taxon>
        <taxon>Arundinoideae</taxon>
        <taxon>Arundineae</taxon>
        <taxon>Arundo</taxon>
    </lineage>
</organism>
<dbReference type="AlphaFoldDB" id="A0A0A9FHB3"/>
<reference evidence="1" key="1">
    <citation type="submission" date="2014-09" db="EMBL/GenBank/DDBJ databases">
        <authorList>
            <person name="Magalhaes I.L.F."/>
            <person name="Oliveira U."/>
            <person name="Santos F.R."/>
            <person name="Vidigal T.H.D.A."/>
            <person name="Brescovit A.D."/>
            <person name="Santos A.J."/>
        </authorList>
    </citation>
    <scope>NUCLEOTIDE SEQUENCE</scope>
    <source>
        <tissue evidence="1">Shoot tissue taken approximately 20 cm above the soil surface</tissue>
    </source>
</reference>
<proteinExistence type="predicted"/>
<reference evidence="1" key="2">
    <citation type="journal article" date="2015" name="Data Brief">
        <title>Shoot transcriptome of the giant reed, Arundo donax.</title>
        <authorList>
            <person name="Barrero R.A."/>
            <person name="Guerrero F.D."/>
            <person name="Moolhuijzen P."/>
            <person name="Goolsby J.A."/>
            <person name="Tidwell J."/>
            <person name="Bellgard S.E."/>
            <person name="Bellgard M.I."/>
        </authorList>
    </citation>
    <scope>NUCLEOTIDE SEQUENCE</scope>
    <source>
        <tissue evidence="1">Shoot tissue taken approximately 20 cm above the soil surface</tissue>
    </source>
</reference>
<dbReference type="EMBL" id="GBRH01185446">
    <property type="protein sequence ID" value="JAE12450.1"/>
    <property type="molecule type" value="Transcribed_RNA"/>
</dbReference>
<accession>A0A0A9FHB3</accession>
<protein>
    <submittedName>
        <fullName evidence="1">Uncharacterized protein</fullName>
    </submittedName>
</protein>
<name>A0A0A9FHB3_ARUDO</name>
<evidence type="ECO:0000313" key="1">
    <source>
        <dbReference type="EMBL" id="JAE12450.1"/>
    </source>
</evidence>
<sequence>MQSDIIPNTNTKLHFREVARERHTFKCIAAVIKHASRRALLVQLPQNWIIKDTILSKNFISITLGVPGSKHADSADIFAESAEHFIVLLCRK</sequence>